<evidence type="ECO:0000256" key="4">
    <source>
        <dbReference type="ARBA" id="ARBA00022989"/>
    </source>
</evidence>
<comment type="subcellular location">
    <subcellularLocation>
        <location evidence="1">Membrane</location>
        <topology evidence="1">Multi-pass membrane protein</topology>
    </subcellularLocation>
</comment>
<feature type="transmembrane region" description="Helical" evidence="6">
    <location>
        <begin position="44"/>
        <end position="64"/>
    </location>
</feature>
<evidence type="ECO:0000256" key="5">
    <source>
        <dbReference type="ARBA" id="ARBA00023136"/>
    </source>
</evidence>
<dbReference type="AlphaFoldDB" id="A0A1F4XK99"/>
<feature type="transmembrane region" description="Helical" evidence="6">
    <location>
        <begin position="340"/>
        <end position="361"/>
    </location>
</feature>
<evidence type="ECO:0008006" key="9">
    <source>
        <dbReference type="Google" id="ProtNLM"/>
    </source>
</evidence>
<keyword evidence="5 6" id="KW-0472">Membrane</keyword>
<feature type="transmembrane region" description="Helical" evidence="6">
    <location>
        <begin position="12"/>
        <end position="32"/>
    </location>
</feature>
<dbReference type="GO" id="GO:0032153">
    <property type="term" value="C:cell division site"/>
    <property type="evidence" value="ECO:0007669"/>
    <property type="project" value="TreeGrafter"/>
</dbReference>
<evidence type="ECO:0000256" key="3">
    <source>
        <dbReference type="ARBA" id="ARBA00022960"/>
    </source>
</evidence>
<evidence type="ECO:0000313" key="7">
    <source>
        <dbReference type="EMBL" id="OGC82024.1"/>
    </source>
</evidence>
<feature type="transmembrane region" description="Helical" evidence="6">
    <location>
        <begin position="311"/>
        <end position="334"/>
    </location>
</feature>
<organism evidence="7 8">
    <name type="scientific">Candidatus Abawacabacteria bacterium RIFCSPHIGHO2_01_FULL_46_8</name>
    <dbReference type="NCBI Taxonomy" id="1817815"/>
    <lineage>
        <taxon>Bacteria</taxon>
        <taxon>Candidatus Abawacaibacteriota</taxon>
    </lineage>
</organism>
<comment type="caution">
    <text evidence="7">The sequence shown here is derived from an EMBL/GenBank/DDBJ whole genome shotgun (WGS) entry which is preliminary data.</text>
</comment>
<dbReference type="Proteomes" id="UP000177521">
    <property type="component" value="Unassembled WGS sequence"/>
</dbReference>
<dbReference type="GO" id="GO:0008360">
    <property type="term" value="P:regulation of cell shape"/>
    <property type="evidence" value="ECO:0007669"/>
    <property type="project" value="UniProtKB-KW"/>
</dbReference>
<dbReference type="GO" id="GO:0051301">
    <property type="term" value="P:cell division"/>
    <property type="evidence" value="ECO:0007669"/>
    <property type="project" value="InterPro"/>
</dbReference>
<feature type="transmembrane region" description="Helical" evidence="6">
    <location>
        <begin position="182"/>
        <end position="203"/>
    </location>
</feature>
<keyword evidence="2 6" id="KW-0812">Transmembrane</keyword>
<evidence type="ECO:0000256" key="1">
    <source>
        <dbReference type="ARBA" id="ARBA00004141"/>
    </source>
</evidence>
<feature type="transmembrane region" description="Helical" evidence="6">
    <location>
        <begin position="71"/>
        <end position="91"/>
    </location>
</feature>
<name>A0A1F4XK99_9BACT</name>
<dbReference type="InterPro" id="IPR001182">
    <property type="entry name" value="FtsW/RodA"/>
</dbReference>
<feature type="transmembrane region" description="Helical" evidence="6">
    <location>
        <begin position="278"/>
        <end position="299"/>
    </location>
</feature>
<evidence type="ECO:0000256" key="2">
    <source>
        <dbReference type="ARBA" id="ARBA00022692"/>
    </source>
</evidence>
<feature type="transmembrane region" description="Helical" evidence="6">
    <location>
        <begin position="157"/>
        <end position="175"/>
    </location>
</feature>
<keyword evidence="4 6" id="KW-1133">Transmembrane helix</keyword>
<dbReference type="GO" id="GO:0015648">
    <property type="term" value="F:lipid-linked peptidoglycan transporter activity"/>
    <property type="evidence" value="ECO:0007669"/>
    <property type="project" value="TreeGrafter"/>
</dbReference>
<protein>
    <recommendedName>
        <fullName evidence="9">Rod shape-determining protein RodA</fullName>
    </recommendedName>
</protein>
<dbReference type="GO" id="GO:0005886">
    <property type="term" value="C:plasma membrane"/>
    <property type="evidence" value="ECO:0007669"/>
    <property type="project" value="TreeGrafter"/>
</dbReference>
<gene>
    <name evidence="7" type="ORF">A2788_01210</name>
</gene>
<evidence type="ECO:0000313" key="8">
    <source>
        <dbReference type="Proteomes" id="UP000177521"/>
    </source>
</evidence>
<keyword evidence="3" id="KW-0133">Cell shape</keyword>
<dbReference type="EMBL" id="MEWS01000024">
    <property type="protein sequence ID" value="OGC82024.1"/>
    <property type="molecule type" value="Genomic_DNA"/>
</dbReference>
<evidence type="ECO:0000256" key="6">
    <source>
        <dbReference type="SAM" id="Phobius"/>
    </source>
</evidence>
<proteinExistence type="predicted"/>
<accession>A0A1F4XK99</accession>
<dbReference type="Pfam" id="PF01098">
    <property type="entry name" value="FTSW_RODA_SPOVE"/>
    <property type="match status" value="1"/>
</dbReference>
<feature type="transmembrane region" description="Helical" evidence="6">
    <location>
        <begin position="103"/>
        <end position="126"/>
    </location>
</feature>
<dbReference type="PANTHER" id="PTHR30474">
    <property type="entry name" value="CELL CYCLE PROTEIN"/>
    <property type="match status" value="1"/>
</dbReference>
<reference evidence="7 8" key="1">
    <citation type="journal article" date="2016" name="Nat. Commun.">
        <title>Thousands of microbial genomes shed light on interconnected biogeochemical processes in an aquifer system.</title>
        <authorList>
            <person name="Anantharaman K."/>
            <person name="Brown C.T."/>
            <person name="Hug L.A."/>
            <person name="Sharon I."/>
            <person name="Castelle C.J."/>
            <person name="Probst A.J."/>
            <person name="Thomas B.C."/>
            <person name="Singh A."/>
            <person name="Wilkins M.J."/>
            <person name="Karaoz U."/>
            <person name="Brodie E.L."/>
            <person name="Williams K.H."/>
            <person name="Hubbard S.S."/>
            <person name="Banfield J.F."/>
        </authorList>
    </citation>
    <scope>NUCLEOTIDE SEQUENCE [LARGE SCALE GENOMIC DNA]</scope>
</reference>
<dbReference type="PANTHER" id="PTHR30474:SF1">
    <property type="entry name" value="PEPTIDOGLYCAN GLYCOSYLTRANSFERASE MRDB"/>
    <property type="match status" value="1"/>
</dbReference>
<feature type="transmembrane region" description="Helical" evidence="6">
    <location>
        <begin position="133"/>
        <end position="151"/>
    </location>
</feature>
<sequence>MKESIWYRFDWWLLAAAVLLSGMGLISIFSTTQSAFWTLLDRRFLGQLIYLFFGVIACLIVANYEYRKLRAYIYPLFLLSLLVLVGVALFGSVHNGSRAWFDLGVLSIQPAEFAKPIFILTLATFLGRRRHHSVASILQAGLFLVPLIGLIMLQPDFGTATVFLAIWIFVMLGVKLPGRQKLLLVILGLLLTVLAVSAAIILLPDGHFQKQRLLVYPEQLLLEGKRHLDIGYQVDQSLIAIGSGGFWGKGIGAGSQSQLGFIPAAQTDFIFAALAEEMGFIGIAIFLLLFIFLLIRILHIASGAQDEFGRIIVFGVFGLIFFHAIQAIGMTLGLVPVTGIPLVLVSYGGSSLLTTYISLGLTESVKIRYKKAL</sequence>